<comment type="caution">
    <text evidence="2">Lacks conserved residue(s) required for the propagation of feature annotation.</text>
</comment>
<dbReference type="PROSITE" id="PS00022">
    <property type="entry name" value="EGF_1"/>
    <property type="match status" value="1"/>
</dbReference>
<feature type="domain" description="EGF-like" evidence="5">
    <location>
        <begin position="169"/>
        <end position="204"/>
    </location>
</feature>
<dbReference type="PROSITE" id="PS51390">
    <property type="entry name" value="WAP"/>
    <property type="match status" value="1"/>
</dbReference>
<dbReference type="KEGG" id="aplc:110991192"/>
<dbReference type="Proteomes" id="UP000694845">
    <property type="component" value="Unplaced"/>
</dbReference>
<evidence type="ECO:0000313" key="8">
    <source>
        <dbReference type="Proteomes" id="UP000694845"/>
    </source>
</evidence>
<dbReference type="OrthoDB" id="6060011at2759"/>
<evidence type="ECO:0000259" key="7">
    <source>
        <dbReference type="PROSITE" id="PS51390"/>
    </source>
</evidence>
<dbReference type="SMART" id="SM00217">
    <property type="entry name" value="WAP"/>
    <property type="match status" value="1"/>
</dbReference>
<dbReference type="AlphaFoldDB" id="A0A8B8A7U4"/>
<gene>
    <name evidence="9" type="primary">LOC110991192</name>
</gene>
<dbReference type="SMART" id="SM00181">
    <property type="entry name" value="EGF"/>
    <property type="match status" value="1"/>
</dbReference>
<evidence type="ECO:0000259" key="5">
    <source>
        <dbReference type="PROSITE" id="PS50026"/>
    </source>
</evidence>
<feature type="signal peptide" evidence="4">
    <location>
        <begin position="1"/>
        <end position="19"/>
    </location>
</feature>
<evidence type="ECO:0000256" key="2">
    <source>
        <dbReference type="PROSITE-ProRule" id="PRU00076"/>
    </source>
</evidence>
<feature type="compositionally biased region" description="Basic residues" evidence="3">
    <location>
        <begin position="648"/>
        <end position="663"/>
    </location>
</feature>
<evidence type="ECO:0000313" key="9">
    <source>
        <dbReference type="RefSeq" id="XP_022112121.1"/>
    </source>
</evidence>
<dbReference type="Pfam" id="PF00095">
    <property type="entry name" value="WAP"/>
    <property type="match status" value="1"/>
</dbReference>
<dbReference type="RefSeq" id="XP_022112121.1">
    <property type="nucleotide sequence ID" value="XM_022256429.1"/>
</dbReference>
<dbReference type="InterPro" id="IPR004094">
    <property type="entry name" value="Antistasin-like"/>
</dbReference>
<feature type="compositionally biased region" description="Basic residues" evidence="3">
    <location>
        <begin position="538"/>
        <end position="555"/>
    </location>
</feature>
<keyword evidence="8" id="KW-1185">Reference proteome</keyword>
<dbReference type="InterPro" id="IPR000742">
    <property type="entry name" value="EGF"/>
</dbReference>
<dbReference type="InterPro" id="IPR011061">
    <property type="entry name" value="Hirudin/antistatin"/>
</dbReference>
<evidence type="ECO:0000256" key="4">
    <source>
        <dbReference type="SAM" id="SignalP"/>
    </source>
</evidence>
<keyword evidence="4" id="KW-0732">Signal</keyword>
<proteinExistence type="predicted"/>
<dbReference type="Gene3D" id="2.10.25.10">
    <property type="entry name" value="Laminin"/>
    <property type="match status" value="1"/>
</dbReference>
<feature type="chain" id="PRO_5034794569" evidence="4">
    <location>
        <begin position="20"/>
        <end position="1019"/>
    </location>
</feature>
<dbReference type="Gene3D" id="4.10.75.10">
    <property type="entry name" value="Elafin-like"/>
    <property type="match status" value="1"/>
</dbReference>
<name>A0A8B8A7U4_ACAPL</name>
<dbReference type="InterPro" id="IPR001881">
    <property type="entry name" value="EGF-like_Ca-bd_dom"/>
</dbReference>
<dbReference type="PROSITE" id="PS51252">
    <property type="entry name" value="ANTISTASIN"/>
    <property type="match status" value="2"/>
</dbReference>
<feature type="region of interest" description="Disordered" evidence="3">
    <location>
        <begin position="502"/>
        <end position="737"/>
    </location>
</feature>
<dbReference type="PROSITE" id="PS01186">
    <property type="entry name" value="EGF_2"/>
    <property type="match status" value="1"/>
</dbReference>
<feature type="compositionally biased region" description="Basic residues" evidence="3">
    <location>
        <begin position="502"/>
        <end position="527"/>
    </location>
</feature>
<feature type="compositionally biased region" description="Polar residues" evidence="3">
    <location>
        <begin position="611"/>
        <end position="620"/>
    </location>
</feature>
<feature type="compositionally biased region" description="Low complexity" evidence="3">
    <location>
        <begin position="528"/>
        <end position="537"/>
    </location>
</feature>
<sequence>MAVSRTLVLLAAVVATVTAGSVPTCQVFQTKKSKDLQWFPGPLPSSYFRFNFRVAAVGDVKIVLSDGKGRRSDRVTILLGDKQNSQSSIRRRRQASKEIQSTANELICGEYNSYWVQFEPRSVKVGRGSERAEFMKLDFNKPLTPKFLGFGTSKKNVGLFTFDDIENQQVDPCLRSPCVHGTCRPLSDGFECDCSDGYRGQYCELKQEPEVISLPPEKEVSCSKVRCRKACPNGFEKDERGCMTCICKPRMRFGECPEVSAKTSVVGICVNECSDDESCPDGRMKCCSNGCGRVCREPCKPVFCRLGCKNGFASNNEGCKICACKDDDSGLPDPLLPDLGLPGNPEPEEEEQIEEPKIVECFGDTKEVTVTEDVDTSVTQEFEIEKEDPSDVIFHSDGGKLIKIEVEKKDICILNSRGLKLKYAQLPQWAWQLKTVQITVRFVTTGFNVFLKSLSEDMPIVEYRKPDRKAFTCKSIGFLSKGKRKSRLKYLKRRFRLGKRGKKRFRKPIKKYKGKKRPKKPKTRGKSRSISFSFSISKNRKGKKHYKKLKSKGGRSRSFSFSISTNGKGKKHLKKLKSKGGRSRSFSFSISRNGKGKKHLKKLKTKAGRSRSFSFSISTNGKGKKHLKKLKSKGGRSRSFSFSISRNGKGKKHNKKLKSKGGRSRSFSFSISTNGKGKKHYKKLKSKGGRSRSFSFSISRNGKGKKHNKKLKSKGKKHQKKNGSQGNGGGREIIIETKEETERKTITLKPGQFQEVEGIAGYETSVSFALDPEDGIIFRLTEQRGSDKGRTLSFVIEKEWSYMQYDGQILGEKVATRSGILNSGRKSFWIKLPACTSEEFWFEFGIKGEASELLRGKIPDVLFRPKYIDVSVTVTHIEEQVVEIHYPNWIPLGGVENKNYKFQVTSTEVALVAIQSSDEAEGQIIAEFGCPKNPGCRIQRCDDKEATKCKTLVEPADQSICRGLAEDRKLWVKLVGEKLIMGLDNEGVQQVVAECEDSWISQSRLLAIGTRGHGKWTTY</sequence>
<feature type="disulfide bond" evidence="2">
    <location>
        <begin position="173"/>
        <end position="183"/>
    </location>
</feature>
<dbReference type="GeneID" id="110991192"/>
<dbReference type="CDD" id="cd00054">
    <property type="entry name" value="EGF_CA"/>
    <property type="match status" value="1"/>
</dbReference>
<feature type="compositionally biased region" description="Basic residues" evidence="3">
    <location>
        <begin position="594"/>
        <end position="609"/>
    </location>
</feature>
<feature type="domain" description="Antistasin-like" evidence="6">
    <location>
        <begin position="299"/>
        <end position="324"/>
    </location>
</feature>
<dbReference type="InterPro" id="IPR008197">
    <property type="entry name" value="WAP_dom"/>
</dbReference>
<feature type="compositionally biased region" description="Basic residues" evidence="3">
    <location>
        <begin position="702"/>
        <end position="721"/>
    </location>
</feature>
<dbReference type="CDD" id="cd00199">
    <property type="entry name" value="WAP"/>
    <property type="match status" value="1"/>
</dbReference>
<dbReference type="SUPFAM" id="SSF57262">
    <property type="entry name" value="Leech antihemostatic proteins"/>
    <property type="match status" value="1"/>
</dbReference>
<dbReference type="PROSITE" id="PS50026">
    <property type="entry name" value="EGF_3"/>
    <property type="match status" value="1"/>
</dbReference>
<dbReference type="SUPFAM" id="SSF57196">
    <property type="entry name" value="EGF/Laminin"/>
    <property type="match status" value="1"/>
</dbReference>
<evidence type="ECO:0000256" key="3">
    <source>
        <dbReference type="SAM" id="MobiDB-lite"/>
    </source>
</evidence>
<protein>
    <submittedName>
        <fullName evidence="9">Uncharacterized protein LOC110991192 isoform X1</fullName>
    </submittedName>
</protein>
<dbReference type="GO" id="GO:0005576">
    <property type="term" value="C:extracellular region"/>
    <property type="evidence" value="ECO:0007669"/>
    <property type="project" value="InterPro"/>
</dbReference>
<feature type="compositionally biased region" description="Basic residues" evidence="3">
    <location>
        <begin position="676"/>
        <end position="690"/>
    </location>
</feature>
<reference evidence="9" key="1">
    <citation type="submission" date="2025-08" db="UniProtKB">
        <authorList>
            <consortium name="RefSeq"/>
        </authorList>
    </citation>
    <scope>IDENTIFICATION</scope>
</reference>
<keyword evidence="2" id="KW-0245">EGF-like domain</keyword>
<evidence type="ECO:0000256" key="1">
    <source>
        <dbReference type="ARBA" id="ARBA00023157"/>
    </source>
</evidence>
<keyword evidence="1 2" id="KW-1015">Disulfide bond</keyword>
<dbReference type="PANTHER" id="PTHR36695:SF12">
    <property type="entry name" value="AGAP008648-PA"/>
    <property type="match status" value="1"/>
</dbReference>
<dbReference type="InterPro" id="IPR036645">
    <property type="entry name" value="Elafin-like_sf"/>
</dbReference>
<accession>A0A8B8A7U4</accession>
<feature type="domain" description="Antistasin-like" evidence="6">
    <location>
        <begin position="222"/>
        <end position="247"/>
    </location>
</feature>
<organism evidence="8 9">
    <name type="scientific">Acanthaster planci</name>
    <name type="common">Crown-of-thorns starfish</name>
    <dbReference type="NCBI Taxonomy" id="133434"/>
    <lineage>
        <taxon>Eukaryota</taxon>
        <taxon>Metazoa</taxon>
        <taxon>Echinodermata</taxon>
        <taxon>Eleutherozoa</taxon>
        <taxon>Asterozoa</taxon>
        <taxon>Asteroidea</taxon>
        <taxon>Valvatacea</taxon>
        <taxon>Valvatida</taxon>
        <taxon>Acanthasteridae</taxon>
        <taxon>Acanthaster</taxon>
    </lineage>
</organism>
<dbReference type="GO" id="GO:0004867">
    <property type="term" value="F:serine-type endopeptidase inhibitor activity"/>
    <property type="evidence" value="ECO:0007669"/>
    <property type="project" value="InterPro"/>
</dbReference>
<feature type="domain" description="WAP" evidence="7">
    <location>
        <begin position="249"/>
        <end position="299"/>
    </location>
</feature>
<dbReference type="SMART" id="SM00179">
    <property type="entry name" value="EGF_CA"/>
    <property type="match status" value="1"/>
</dbReference>
<dbReference type="InterPro" id="IPR022041">
    <property type="entry name" value="Methyltransf_FA"/>
</dbReference>
<feature type="compositionally biased region" description="Basic residues" evidence="3">
    <location>
        <begin position="622"/>
        <end position="636"/>
    </location>
</feature>
<dbReference type="SUPFAM" id="SSF57256">
    <property type="entry name" value="Elafin-like"/>
    <property type="match status" value="1"/>
</dbReference>
<dbReference type="Pfam" id="PF12248">
    <property type="entry name" value="Methyltransf_FA"/>
    <property type="match status" value="1"/>
</dbReference>
<feature type="disulfide bond" evidence="2">
    <location>
        <begin position="194"/>
        <end position="203"/>
    </location>
</feature>
<dbReference type="Gene3D" id="2.10.22.10">
    <property type="entry name" value="Antistasin, domain 1"/>
    <property type="match status" value="1"/>
</dbReference>
<dbReference type="PANTHER" id="PTHR36695">
    <property type="entry name" value="AGAP008648-PA"/>
    <property type="match status" value="1"/>
</dbReference>
<evidence type="ECO:0000259" key="6">
    <source>
        <dbReference type="PROSITE" id="PS51252"/>
    </source>
</evidence>
<feature type="compositionally biased region" description="Basic residues" evidence="3">
    <location>
        <begin position="568"/>
        <end position="582"/>
    </location>
</feature>
<dbReference type="Pfam" id="PF02822">
    <property type="entry name" value="Antistasin"/>
    <property type="match status" value="2"/>
</dbReference>
<dbReference type="GO" id="GO:0005509">
    <property type="term" value="F:calcium ion binding"/>
    <property type="evidence" value="ECO:0007669"/>
    <property type="project" value="InterPro"/>
</dbReference>